<dbReference type="EMBL" id="JAEHFW010000001">
    <property type="protein sequence ID" value="MBK0378850.1"/>
    <property type="molecule type" value="Genomic_DNA"/>
</dbReference>
<sequence length="113" mass="13001">MPVNEELLNRVREALMDIAEVTEKRMFGGICFMVNNKLCVCVNQHEILCRIGPDEFDNAIEQNGTRPMQQGDRTAKGYVFVDELAIQNKVDFDYWIGLALTYNKVAKSSKKRR</sequence>
<proteinExistence type="predicted"/>
<dbReference type="RefSeq" id="WP_200065296.1">
    <property type="nucleotide sequence ID" value="NZ_JAEHFW010000001.1"/>
</dbReference>
<dbReference type="InterPro" id="IPR007076">
    <property type="entry name" value="TfoX_N"/>
</dbReference>
<protein>
    <submittedName>
        <fullName evidence="2">TfoX/Sxy family protein</fullName>
    </submittedName>
</protein>
<feature type="domain" description="TfoX N-terminal" evidence="1">
    <location>
        <begin position="13"/>
        <end position="100"/>
    </location>
</feature>
<dbReference type="Gene3D" id="3.30.1460.30">
    <property type="entry name" value="YgaC/TfoX-N like chaperone"/>
    <property type="match status" value="1"/>
</dbReference>
<keyword evidence="3" id="KW-1185">Reference proteome</keyword>
<dbReference type="SUPFAM" id="SSF159894">
    <property type="entry name" value="YgaC/TfoX-N like"/>
    <property type="match status" value="1"/>
</dbReference>
<gene>
    <name evidence="2" type="ORF">I5M19_06005</name>
</gene>
<reference evidence="2" key="1">
    <citation type="submission" date="2020-12" db="EMBL/GenBank/DDBJ databases">
        <title>Bacterial novel species Mucilaginibacter sp. SD-g isolated from soil.</title>
        <authorList>
            <person name="Jung H.-Y."/>
        </authorList>
    </citation>
    <scope>NUCLEOTIDE SEQUENCE</scope>
    <source>
        <strain evidence="2">SD-g</strain>
    </source>
</reference>
<dbReference type="Proteomes" id="UP000613193">
    <property type="component" value="Unassembled WGS sequence"/>
</dbReference>
<dbReference type="Pfam" id="PF04993">
    <property type="entry name" value="TfoX_N"/>
    <property type="match status" value="1"/>
</dbReference>
<accession>A0A934UMB1</accession>
<comment type="caution">
    <text evidence="2">The sequence shown here is derived from an EMBL/GenBank/DDBJ whole genome shotgun (WGS) entry which is preliminary data.</text>
</comment>
<organism evidence="2 3">
    <name type="scientific">Mucilaginibacter segetis</name>
    <dbReference type="NCBI Taxonomy" id="2793071"/>
    <lineage>
        <taxon>Bacteria</taxon>
        <taxon>Pseudomonadati</taxon>
        <taxon>Bacteroidota</taxon>
        <taxon>Sphingobacteriia</taxon>
        <taxon>Sphingobacteriales</taxon>
        <taxon>Sphingobacteriaceae</taxon>
        <taxon>Mucilaginibacter</taxon>
    </lineage>
</organism>
<evidence type="ECO:0000259" key="1">
    <source>
        <dbReference type="Pfam" id="PF04993"/>
    </source>
</evidence>
<evidence type="ECO:0000313" key="2">
    <source>
        <dbReference type="EMBL" id="MBK0378850.1"/>
    </source>
</evidence>
<evidence type="ECO:0000313" key="3">
    <source>
        <dbReference type="Proteomes" id="UP000613193"/>
    </source>
</evidence>
<name>A0A934UMB1_9SPHI</name>
<dbReference type="AlphaFoldDB" id="A0A934UMB1"/>